<evidence type="ECO:0000313" key="9">
    <source>
        <dbReference type="EMBL" id="PWK16078.1"/>
    </source>
</evidence>
<keyword evidence="7" id="KW-0998">Cell outer membrane</keyword>
<name>A0A316DER2_9BACT</name>
<sequence length="414" mass="46042">MLIMVICGFSVSAQTTLQACIELAEKNSPQAQLLPLIKETQNIQIDALNKNLLPQASLGGQATWQSAVTGLPISLPNISMPSIPKDQYKVTLDLTQNIWDGGLTKGQKKLASAAANTDSKSIENNIFQLKEQISNLYFGVLLADKQLANTEISRNDLESQAKKIQANLQNGTAIKGNVLMIEARLIELKQIQREIKSRKLAALKGLSILTGKEFSATTILEEPQNQAIEDANIDRPELKLFDAQKELSEANKSLIKAKYAPKVNLFATGGYGRPALNFLSPDFSTYFIGGLALKIPLSHLYLKTQNSDLRQLDINKEKIDRQKELFLQQTNLKLASQNEDVAKLQDQIKEDSRLIEIREYMKKTAENKLENGIITVSDYISEVDNEATAKQNLSLHQVQLLQIINNIKITKGKM</sequence>
<evidence type="ECO:0000256" key="7">
    <source>
        <dbReference type="ARBA" id="ARBA00023237"/>
    </source>
</evidence>
<dbReference type="EMBL" id="QGGO01000054">
    <property type="protein sequence ID" value="PWK16078.1"/>
    <property type="molecule type" value="Genomic_DNA"/>
</dbReference>
<evidence type="ECO:0000313" key="10">
    <source>
        <dbReference type="Proteomes" id="UP000245489"/>
    </source>
</evidence>
<dbReference type="GO" id="GO:0015288">
    <property type="term" value="F:porin activity"/>
    <property type="evidence" value="ECO:0007669"/>
    <property type="project" value="TreeGrafter"/>
</dbReference>
<protein>
    <submittedName>
        <fullName evidence="9">Outer membrane protein TolC</fullName>
    </submittedName>
</protein>
<dbReference type="GO" id="GO:0009279">
    <property type="term" value="C:cell outer membrane"/>
    <property type="evidence" value="ECO:0007669"/>
    <property type="project" value="UniProtKB-SubCell"/>
</dbReference>
<reference evidence="9 10" key="1">
    <citation type="submission" date="2018-05" db="EMBL/GenBank/DDBJ databases">
        <title>Genomic Encyclopedia of Archaeal and Bacterial Type Strains, Phase II (KMG-II): from individual species to whole genera.</title>
        <authorList>
            <person name="Goeker M."/>
        </authorList>
    </citation>
    <scope>NUCLEOTIDE SEQUENCE [LARGE SCALE GENOMIC DNA]</scope>
    <source>
        <strain evidence="9 10">DSM 22214</strain>
    </source>
</reference>
<dbReference type="GO" id="GO:0015562">
    <property type="term" value="F:efflux transmembrane transporter activity"/>
    <property type="evidence" value="ECO:0007669"/>
    <property type="project" value="InterPro"/>
</dbReference>
<evidence type="ECO:0000256" key="1">
    <source>
        <dbReference type="ARBA" id="ARBA00004442"/>
    </source>
</evidence>
<accession>A0A316DER2</accession>
<evidence type="ECO:0000256" key="8">
    <source>
        <dbReference type="SAM" id="Coils"/>
    </source>
</evidence>
<gene>
    <name evidence="9" type="ORF">LV89_04947</name>
</gene>
<dbReference type="SUPFAM" id="SSF56954">
    <property type="entry name" value="Outer membrane efflux proteins (OEP)"/>
    <property type="match status" value="1"/>
</dbReference>
<evidence type="ECO:0000256" key="3">
    <source>
        <dbReference type="ARBA" id="ARBA00022448"/>
    </source>
</evidence>
<keyword evidence="4" id="KW-1134">Transmembrane beta strand</keyword>
<dbReference type="Pfam" id="PF02321">
    <property type="entry name" value="OEP"/>
    <property type="match status" value="1"/>
</dbReference>
<comment type="subcellular location">
    <subcellularLocation>
        <location evidence="1">Cell outer membrane</location>
    </subcellularLocation>
</comment>
<dbReference type="InterPro" id="IPR003423">
    <property type="entry name" value="OMP_efflux"/>
</dbReference>
<evidence type="ECO:0000256" key="4">
    <source>
        <dbReference type="ARBA" id="ARBA00022452"/>
    </source>
</evidence>
<proteinExistence type="inferred from homology"/>
<dbReference type="AlphaFoldDB" id="A0A316DER2"/>
<keyword evidence="6" id="KW-0472">Membrane</keyword>
<dbReference type="Proteomes" id="UP000245489">
    <property type="component" value="Unassembled WGS sequence"/>
</dbReference>
<organism evidence="9 10">
    <name type="scientific">Arcicella aurantiaca</name>
    <dbReference type="NCBI Taxonomy" id="591202"/>
    <lineage>
        <taxon>Bacteria</taxon>
        <taxon>Pseudomonadati</taxon>
        <taxon>Bacteroidota</taxon>
        <taxon>Cytophagia</taxon>
        <taxon>Cytophagales</taxon>
        <taxon>Flectobacillaceae</taxon>
        <taxon>Arcicella</taxon>
    </lineage>
</organism>
<dbReference type="InterPro" id="IPR051906">
    <property type="entry name" value="TolC-like"/>
</dbReference>
<keyword evidence="5" id="KW-0812">Transmembrane</keyword>
<evidence type="ECO:0000256" key="5">
    <source>
        <dbReference type="ARBA" id="ARBA00022692"/>
    </source>
</evidence>
<dbReference type="OrthoDB" id="976750at2"/>
<feature type="coiled-coil region" evidence="8">
    <location>
        <begin position="302"/>
        <end position="354"/>
    </location>
</feature>
<keyword evidence="8" id="KW-0175">Coiled coil</keyword>
<keyword evidence="3" id="KW-0813">Transport</keyword>
<dbReference type="PANTHER" id="PTHR30026:SF20">
    <property type="entry name" value="OUTER MEMBRANE PROTEIN TOLC"/>
    <property type="match status" value="1"/>
</dbReference>
<evidence type="ECO:0000256" key="2">
    <source>
        <dbReference type="ARBA" id="ARBA00007613"/>
    </source>
</evidence>
<evidence type="ECO:0000256" key="6">
    <source>
        <dbReference type="ARBA" id="ARBA00023136"/>
    </source>
</evidence>
<comment type="caution">
    <text evidence="9">The sequence shown here is derived from an EMBL/GenBank/DDBJ whole genome shotgun (WGS) entry which is preliminary data.</text>
</comment>
<dbReference type="PANTHER" id="PTHR30026">
    <property type="entry name" value="OUTER MEMBRANE PROTEIN TOLC"/>
    <property type="match status" value="1"/>
</dbReference>
<dbReference type="GO" id="GO:1990281">
    <property type="term" value="C:efflux pump complex"/>
    <property type="evidence" value="ECO:0007669"/>
    <property type="project" value="TreeGrafter"/>
</dbReference>
<keyword evidence="10" id="KW-1185">Reference proteome</keyword>
<comment type="similarity">
    <text evidence="2">Belongs to the outer membrane factor (OMF) (TC 1.B.17) family.</text>
</comment>
<dbReference type="Gene3D" id="1.20.1600.10">
    <property type="entry name" value="Outer membrane efflux proteins (OEP)"/>
    <property type="match status" value="1"/>
</dbReference>
<dbReference type="RefSeq" id="WP_109745636.1">
    <property type="nucleotide sequence ID" value="NZ_QGGO01000054.1"/>
</dbReference>